<evidence type="ECO:0000313" key="9">
    <source>
        <dbReference type="Proteomes" id="UP000064893"/>
    </source>
</evidence>
<dbReference type="Gene3D" id="3.20.20.70">
    <property type="entry name" value="Aldolase class I"/>
    <property type="match status" value="1"/>
</dbReference>
<dbReference type="InterPro" id="IPR005720">
    <property type="entry name" value="Dihydroorotate_DH_cat"/>
</dbReference>
<dbReference type="Pfam" id="PF01180">
    <property type="entry name" value="DHO_dh"/>
    <property type="match status" value="1"/>
</dbReference>
<sequence>MANLETIYLGLKLKNPIVAASSEMTGSVEDIQKLEKAGAGAVVLKSLFEEEIQMEMEQMKQQMTGKPYVYPETMDYMDEPVEEDQVRKYLRLIKEAKSAVNIPIIASINCVSSQKWTYLASEIEKAGADAIELNMFILPTDFSRSSVDNEKIYHDVVNQVSSEIDIPVAAKVSYYFSDLGPALRRLSETRISGLTLFNRFFAPDIDIDDMKVTNGHVLSSPSDIHLSLRWVAIMANRVECDIAATTGVHSGRDVIKQLLAGADVVQVASVLYRNGATYIAEMLQEVESWMDKHKYATVEDFRGRLAQEKSTNPAAWERAQFMRHFSHFVRHK</sequence>
<dbReference type="InterPro" id="IPR012135">
    <property type="entry name" value="Dihydroorotate_DH_1_2"/>
</dbReference>
<keyword evidence="3" id="KW-0285">Flavoprotein</keyword>
<dbReference type="EC" id="1.3.1.1" evidence="8"/>
<evidence type="ECO:0000256" key="1">
    <source>
        <dbReference type="ARBA" id="ARBA00001917"/>
    </source>
</evidence>
<dbReference type="GO" id="GO:0004159">
    <property type="term" value="F:dihydropyrimidine dehydrogenase (NAD+) activity"/>
    <property type="evidence" value="ECO:0007669"/>
    <property type="project" value="UniProtKB-EC"/>
</dbReference>
<dbReference type="EMBL" id="CP013118">
    <property type="protein sequence ID" value="ALO14585.1"/>
    <property type="molecule type" value="Genomic_DNA"/>
</dbReference>
<dbReference type="OrthoDB" id="9794954at2"/>
<dbReference type="Proteomes" id="UP000064893">
    <property type="component" value="Chromosome"/>
</dbReference>
<keyword evidence="5" id="KW-0665">Pyrimidine biosynthesis</keyword>
<feature type="domain" description="Dihydroorotate dehydrogenase catalytic" evidence="7">
    <location>
        <begin position="85"/>
        <end position="290"/>
    </location>
</feature>
<name>A0A0S2HWX3_9BACT</name>
<keyword evidence="9" id="KW-1185">Reference proteome</keyword>
<evidence type="ECO:0000256" key="6">
    <source>
        <dbReference type="ARBA" id="ARBA00023002"/>
    </source>
</evidence>
<dbReference type="PIRSF" id="PIRSF000164">
    <property type="entry name" value="DHO_oxidase"/>
    <property type="match status" value="1"/>
</dbReference>
<dbReference type="PANTHER" id="PTHR48109:SF3">
    <property type="entry name" value="SLL0744 PROTEIN"/>
    <property type="match status" value="1"/>
</dbReference>
<gene>
    <name evidence="8" type="primary">preA</name>
    <name evidence="8" type="ORF">L21SP5_00918</name>
</gene>
<dbReference type="InterPro" id="IPR050074">
    <property type="entry name" value="DHO_dehydrogenase"/>
</dbReference>
<evidence type="ECO:0000256" key="3">
    <source>
        <dbReference type="ARBA" id="ARBA00022630"/>
    </source>
</evidence>
<protein>
    <submittedName>
        <fullName evidence="8">NAD-dependent dihydropyrimidine dehydrogenase subunit PreA</fullName>
        <ecNumber evidence="8">1.3.1.1</ecNumber>
    </submittedName>
</protein>
<evidence type="ECO:0000256" key="4">
    <source>
        <dbReference type="ARBA" id="ARBA00022643"/>
    </source>
</evidence>
<evidence type="ECO:0000256" key="2">
    <source>
        <dbReference type="ARBA" id="ARBA00004725"/>
    </source>
</evidence>
<dbReference type="AlphaFoldDB" id="A0A0S2HWX3"/>
<organism evidence="8 9">
    <name type="scientific">Salinivirga cyanobacteriivorans</name>
    <dbReference type="NCBI Taxonomy" id="1307839"/>
    <lineage>
        <taxon>Bacteria</taxon>
        <taxon>Pseudomonadati</taxon>
        <taxon>Bacteroidota</taxon>
        <taxon>Bacteroidia</taxon>
        <taxon>Bacteroidales</taxon>
        <taxon>Salinivirgaceae</taxon>
        <taxon>Salinivirga</taxon>
    </lineage>
</organism>
<reference evidence="8 9" key="1">
    <citation type="submission" date="2015-11" db="EMBL/GenBank/DDBJ databases">
        <title>Description and complete genome sequence of a novel strain predominating in hypersaline microbial mats and representing a new family of the Bacteriodetes phylum.</title>
        <authorList>
            <person name="Spring S."/>
            <person name="Bunk B."/>
            <person name="Sproer C."/>
            <person name="Klenk H.-P."/>
        </authorList>
    </citation>
    <scope>NUCLEOTIDE SEQUENCE [LARGE SCALE GENOMIC DNA]</scope>
    <source>
        <strain evidence="8 9">L21-Spi-D4</strain>
    </source>
</reference>
<dbReference type="PANTHER" id="PTHR48109">
    <property type="entry name" value="DIHYDROOROTATE DEHYDROGENASE (QUINONE), MITOCHONDRIAL-RELATED"/>
    <property type="match status" value="1"/>
</dbReference>
<proteinExistence type="predicted"/>
<dbReference type="STRING" id="1307839.L21SP5_00918"/>
<dbReference type="GO" id="GO:0006207">
    <property type="term" value="P:'de novo' pyrimidine nucleobase biosynthetic process"/>
    <property type="evidence" value="ECO:0007669"/>
    <property type="project" value="TreeGrafter"/>
</dbReference>
<dbReference type="UniPathway" id="UPA00070"/>
<dbReference type="GO" id="GO:0044205">
    <property type="term" value="P:'de novo' UMP biosynthetic process"/>
    <property type="evidence" value="ECO:0007669"/>
    <property type="project" value="UniProtKB-UniPathway"/>
</dbReference>
<keyword evidence="4" id="KW-0288">FMN</keyword>
<dbReference type="GO" id="GO:0005737">
    <property type="term" value="C:cytoplasm"/>
    <property type="evidence" value="ECO:0007669"/>
    <property type="project" value="InterPro"/>
</dbReference>
<comment type="cofactor">
    <cofactor evidence="1">
        <name>FMN</name>
        <dbReference type="ChEBI" id="CHEBI:58210"/>
    </cofactor>
</comment>
<dbReference type="KEGG" id="blq:L21SP5_00918"/>
<dbReference type="NCBIfam" id="NF005741">
    <property type="entry name" value="PRK07565.1"/>
    <property type="match status" value="1"/>
</dbReference>
<evidence type="ECO:0000313" key="8">
    <source>
        <dbReference type="EMBL" id="ALO14585.1"/>
    </source>
</evidence>
<dbReference type="GO" id="GO:0004152">
    <property type="term" value="F:dihydroorotate dehydrogenase activity"/>
    <property type="evidence" value="ECO:0007669"/>
    <property type="project" value="InterPro"/>
</dbReference>
<evidence type="ECO:0000256" key="5">
    <source>
        <dbReference type="ARBA" id="ARBA00022975"/>
    </source>
</evidence>
<accession>A0A0S2HWX3</accession>
<comment type="pathway">
    <text evidence="2">Pyrimidine metabolism; UMP biosynthesis via de novo pathway.</text>
</comment>
<dbReference type="InterPro" id="IPR013785">
    <property type="entry name" value="Aldolase_TIM"/>
</dbReference>
<dbReference type="SUPFAM" id="SSF51395">
    <property type="entry name" value="FMN-linked oxidoreductases"/>
    <property type="match status" value="1"/>
</dbReference>
<dbReference type="RefSeq" id="WP_057952120.1">
    <property type="nucleotide sequence ID" value="NZ_CP013118.1"/>
</dbReference>
<keyword evidence="6 8" id="KW-0560">Oxidoreductase</keyword>
<evidence type="ECO:0000259" key="7">
    <source>
        <dbReference type="Pfam" id="PF01180"/>
    </source>
</evidence>